<dbReference type="Gene3D" id="3.30.200.20">
    <property type="entry name" value="Phosphorylase Kinase, domain 1"/>
    <property type="match status" value="1"/>
</dbReference>
<dbReference type="Proteomes" id="UP001154078">
    <property type="component" value="Chromosome 1"/>
</dbReference>
<dbReference type="PANTHER" id="PTHR12984">
    <property type="entry name" value="SCY1-RELATED S/T PROTEIN KINASE-LIKE"/>
    <property type="match status" value="1"/>
</dbReference>
<dbReference type="OrthoDB" id="79687at2759"/>
<dbReference type="EMBL" id="OV121132">
    <property type="protein sequence ID" value="CAH0546719.1"/>
    <property type="molecule type" value="Genomic_DNA"/>
</dbReference>
<name>A0A9P0AN05_BRAAE</name>
<reference evidence="1" key="1">
    <citation type="submission" date="2021-12" db="EMBL/GenBank/DDBJ databases">
        <authorList>
            <person name="King R."/>
        </authorList>
    </citation>
    <scope>NUCLEOTIDE SEQUENCE</scope>
</reference>
<protein>
    <recommendedName>
        <fullName evidence="3">Protein kinase domain-containing protein</fullName>
    </recommendedName>
</protein>
<evidence type="ECO:0000313" key="2">
    <source>
        <dbReference type="Proteomes" id="UP001154078"/>
    </source>
</evidence>
<evidence type="ECO:0008006" key="3">
    <source>
        <dbReference type="Google" id="ProtNLM"/>
    </source>
</evidence>
<dbReference type="AlphaFoldDB" id="A0A9P0AN05"/>
<keyword evidence="2" id="KW-1185">Reference proteome</keyword>
<sequence>MFRLGHVATLTNKKKTCIIGPYFIEDGNGRAVTVNSERYVEMITNFFFPELDVIRPLFPGRLISRFGDVHWPQECSVFLFEKRQAEKLHKPKRKETVTEILRASVRQLERFRHPKILHVVHGIEECAETLAFASEPVYSSLANILAFHQESNINHSGMNTMQQQQPNLRPTYARDYNFLDMEYKYGILQSHSLVSKAWIEEVIIALSNAVSKNDGSREQIQKRFLLLNTVPQILCRNYRSKNKLVCIYKTSPWLVHSCRTKWNSQ</sequence>
<organism evidence="1 2">
    <name type="scientific">Brassicogethes aeneus</name>
    <name type="common">Rape pollen beetle</name>
    <name type="synonym">Meligethes aeneus</name>
    <dbReference type="NCBI Taxonomy" id="1431903"/>
    <lineage>
        <taxon>Eukaryota</taxon>
        <taxon>Metazoa</taxon>
        <taxon>Ecdysozoa</taxon>
        <taxon>Arthropoda</taxon>
        <taxon>Hexapoda</taxon>
        <taxon>Insecta</taxon>
        <taxon>Pterygota</taxon>
        <taxon>Neoptera</taxon>
        <taxon>Endopterygota</taxon>
        <taxon>Coleoptera</taxon>
        <taxon>Polyphaga</taxon>
        <taxon>Cucujiformia</taxon>
        <taxon>Nitidulidae</taxon>
        <taxon>Meligethinae</taxon>
        <taxon>Brassicogethes</taxon>
    </lineage>
</organism>
<dbReference type="PANTHER" id="PTHR12984:SF16">
    <property type="entry name" value="BLACK MATCH, ISOFORM H"/>
    <property type="match status" value="1"/>
</dbReference>
<accession>A0A9P0AN05</accession>
<proteinExistence type="predicted"/>
<gene>
    <name evidence="1" type="ORF">MELIAE_LOCUS827</name>
</gene>
<evidence type="ECO:0000313" key="1">
    <source>
        <dbReference type="EMBL" id="CAH0546719.1"/>
    </source>
</evidence>
<dbReference type="InterPro" id="IPR051177">
    <property type="entry name" value="CIK-Related_Protein"/>
</dbReference>